<dbReference type="RefSeq" id="WP_407277977.1">
    <property type="nucleotide sequence ID" value="NZ_CP141259.1"/>
</dbReference>
<dbReference type="EMBL" id="CP141259">
    <property type="protein sequence ID" value="WRL44640.1"/>
    <property type="molecule type" value="Genomic_DNA"/>
</dbReference>
<feature type="compositionally biased region" description="Basic residues" evidence="1">
    <location>
        <begin position="148"/>
        <end position="164"/>
    </location>
</feature>
<sequence length="164" mass="17310">MHPLHDIDALLLLALALASKRRPAELVEAIAAVDLLQGAIPSEAKLAESFERLATNGLVCAEGGRFTLSAASQAIVTGLPKKADTAERIFEIRQRLGAHVAQGEPAAVAVPTAEQLNAAILAHRASGQGAGKNLLMPKPKIAETERKRAGHWRKPAGAARRRKG</sequence>
<protein>
    <submittedName>
        <fullName evidence="2">Uncharacterized protein</fullName>
    </submittedName>
</protein>
<proteinExistence type="predicted"/>
<name>A0ABZ1AFJ7_AROEV</name>
<accession>A0ABZ1AFJ7</accession>
<keyword evidence="3" id="KW-1185">Reference proteome</keyword>
<gene>
    <name evidence="2" type="ORF">U5817_15655</name>
</gene>
<evidence type="ECO:0000256" key="1">
    <source>
        <dbReference type="SAM" id="MobiDB-lite"/>
    </source>
</evidence>
<evidence type="ECO:0000313" key="2">
    <source>
        <dbReference type="EMBL" id="WRL44640.1"/>
    </source>
</evidence>
<reference evidence="2 3" key="1">
    <citation type="submission" date="2023-12" db="EMBL/GenBank/DDBJ databases">
        <title>A. evansii MAY27, complete genome.</title>
        <authorList>
            <person name="Wang Y."/>
        </authorList>
    </citation>
    <scope>NUCLEOTIDE SEQUENCE [LARGE SCALE GENOMIC DNA]</scope>
    <source>
        <strain evidence="2 3">MAY27</strain>
    </source>
</reference>
<evidence type="ECO:0000313" key="3">
    <source>
        <dbReference type="Proteomes" id="UP001626593"/>
    </source>
</evidence>
<feature type="region of interest" description="Disordered" evidence="1">
    <location>
        <begin position="142"/>
        <end position="164"/>
    </location>
</feature>
<dbReference type="Proteomes" id="UP001626593">
    <property type="component" value="Chromosome"/>
</dbReference>
<organism evidence="2 3">
    <name type="scientific">Aromatoleum evansii</name>
    <name type="common">Azoarcus evansii</name>
    <dbReference type="NCBI Taxonomy" id="59406"/>
    <lineage>
        <taxon>Bacteria</taxon>
        <taxon>Pseudomonadati</taxon>
        <taxon>Pseudomonadota</taxon>
        <taxon>Betaproteobacteria</taxon>
        <taxon>Rhodocyclales</taxon>
        <taxon>Rhodocyclaceae</taxon>
        <taxon>Aromatoleum</taxon>
    </lineage>
</organism>